<organism evidence="1 2">
    <name type="scientific">Heterorhabditis bacteriophora</name>
    <name type="common">Entomopathogenic nematode worm</name>
    <dbReference type="NCBI Taxonomy" id="37862"/>
    <lineage>
        <taxon>Eukaryota</taxon>
        <taxon>Metazoa</taxon>
        <taxon>Ecdysozoa</taxon>
        <taxon>Nematoda</taxon>
        <taxon>Chromadorea</taxon>
        <taxon>Rhabditida</taxon>
        <taxon>Rhabditina</taxon>
        <taxon>Rhabditomorpha</taxon>
        <taxon>Strongyloidea</taxon>
        <taxon>Heterorhabditidae</taxon>
        <taxon>Heterorhabditis</taxon>
    </lineage>
</organism>
<name>A0A1I7W6S4_HETBA</name>
<sequence length="159" mass="18486">MKFFRMNQVIPTFPWMPGPTITPLEDKVTITQLNLPFMPVKLLLGIGKINKKITVLFIFFILLVDEEVKSYKLSMLPYRNNFDENCTSCLRKIKTQLLPNTCVYTALRIHSNIFQNILNIYYFNEDTLNNINNYKRTITPARAPQSLVACSKRSVSRSM</sequence>
<evidence type="ECO:0000313" key="1">
    <source>
        <dbReference type="Proteomes" id="UP000095283"/>
    </source>
</evidence>
<reference evidence="2" key="1">
    <citation type="submission" date="2016-11" db="UniProtKB">
        <authorList>
            <consortium name="WormBaseParasite"/>
        </authorList>
    </citation>
    <scope>IDENTIFICATION</scope>
</reference>
<keyword evidence="1" id="KW-1185">Reference proteome</keyword>
<dbReference type="AlphaFoldDB" id="A0A1I7W6S4"/>
<accession>A0A1I7W6S4</accession>
<dbReference type="Proteomes" id="UP000095283">
    <property type="component" value="Unplaced"/>
</dbReference>
<dbReference type="WBParaSite" id="Hba_00337">
    <property type="protein sequence ID" value="Hba_00337"/>
    <property type="gene ID" value="Hba_00337"/>
</dbReference>
<evidence type="ECO:0000313" key="2">
    <source>
        <dbReference type="WBParaSite" id="Hba_00337"/>
    </source>
</evidence>
<proteinExistence type="predicted"/>
<protein>
    <submittedName>
        <fullName evidence="2">Uncharacterized protein</fullName>
    </submittedName>
</protein>